<dbReference type="Gene3D" id="3.40.1280.10">
    <property type="match status" value="2"/>
</dbReference>
<dbReference type="EMBL" id="HE681723">
    <property type="protein sequence ID" value="CCG23753.1"/>
    <property type="molecule type" value="Genomic_DNA"/>
</dbReference>
<evidence type="ECO:0000256" key="1">
    <source>
        <dbReference type="ARBA" id="ARBA00009841"/>
    </source>
</evidence>
<feature type="compositionally biased region" description="Basic and acidic residues" evidence="2">
    <location>
        <begin position="77"/>
        <end position="95"/>
    </location>
</feature>
<comment type="similarity">
    <text evidence="1">Belongs to the class IV-like SAM-binding methyltransferase superfamily.</text>
</comment>
<dbReference type="Proteomes" id="UP000005018">
    <property type="component" value="Chromosome 5"/>
</dbReference>
<feature type="compositionally biased region" description="Polar residues" evidence="2">
    <location>
        <begin position="111"/>
        <end position="124"/>
    </location>
</feature>
<keyword evidence="4" id="KW-1185">Reference proteome</keyword>
<dbReference type="GeneID" id="14541315"/>
<dbReference type="InterPro" id="IPR029028">
    <property type="entry name" value="Alpha/beta_knot_MTases"/>
</dbReference>
<organism evidence="3 4">
    <name type="scientific">Candida orthopsilosis (strain 90-125)</name>
    <name type="common">Yeast</name>
    <dbReference type="NCBI Taxonomy" id="1136231"/>
    <lineage>
        <taxon>Eukaryota</taxon>
        <taxon>Fungi</taxon>
        <taxon>Dikarya</taxon>
        <taxon>Ascomycota</taxon>
        <taxon>Saccharomycotina</taxon>
        <taxon>Pichiomycetes</taxon>
        <taxon>Debaryomycetaceae</taxon>
        <taxon>Candida/Lodderomyces clade</taxon>
        <taxon>Candida</taxon>
    </lineage>
</organism>
<evidence type="ECO:0000313" key="3">
    <source>
        <dbReference type="EMBL" id="CCG23753.1"/>
    </source>
</evidence>
<feature type="region of interest" description="Disordered" evidence="2">
    <location>
        <begin position="77"/>
        <end position="96"/>
    </location>
</feature>
<reference evidence="3 4" key="1">
    <citation type="journal article" date="2012" name="PLoS ONE">
        <title>Sequence and analysis of the genome of the pathogenic yeast Candida orthopsilosis.</title>
        <authorList>
            <person name="Riccombeni A."/>
            <person name="Vidanes G."/>
            <person name="Proux-Wera E."/>
            <person name="Wolfe K.H."/>
            <person name="Butler G."/>
        </authorList>
    </citation>
    <scope>NUCLEOTIDE SEQUENCE [LARGE SCALE GENOMIC DNA]</scope>
    <source>
        <strain evidence="3 4">Co 90-125</strain>
    </source>
</reference>
<dbReference type="RefSeq" id="XP_003869886.1">
    <property type="nucleotide sequence ID" value="XM_003869837.1"/>
</dbReference>
<dbReference type="OrthoDB" id="361029at2759"/>
<sequence>MVKRKAESASSEPKPTKKPTKHQSTPSVSICIPSSVISYKNAYNLQQKTMIAYQIAKASLIYDVSEIIVLKESPIKHEKEEEKEKHGNGGGKKEAMSAVGKKVVFNEDNENGASSSLQPVPSTDTKPKEETPSEAVNNDANENDDALLLASLLQFFITPPYLIKTMFLPRLNPKFTSILSKFKYAFKLPKIPNLPFMQNNNVYEHFKEGIIIPRETPKIKSKTDKSKLVPSPHKVTVSKYVNIGEPEAMKLDIAREVPVYSRVTIDVRNKTIVSAREAYGTHGHKSSFGYHVRMVNETQFSKVFTNSPLSDGYSQTIFVNCDDYFDKWSKTVDQVPSFEEKKSRGNDGNDNLLIILGNCGTIQQNFENDEAKELMFEGLDSVLKLFDYRLDIPKGCKIEDAILIALTKLLQ</sequence>
<gene>
    <name evidence="3" type="ORF">CORT_0E01660</name>
</gene>
<feature type="region of interest" description="Disordered" evidence="2">
    <location>
        <begin position="108"/>
        <end position="139"/>
    </location>
</feature>
<protein>
    <recommendedName>
        <fullName evidence="5">Methyltransferase</fullName>
    </recommendedName>
</protein>
<dbReference type="PANTHER" id="PTHR12150">
    <property type="entry name" value="CLASS IV SAM-BINDING METHYLTRANSFERASE-RELATED"/>
    <property type="match status" value="1"/>
</dbReference>
<evidence type="ECO:0008006" key="5">
    <source>
        <dbReference type="Google" id="ProtNLM"/>
    </source>
</evidence>
<dbReference type="SUPFAM" id="SSF75217">
    <property type="entry name" value="alpha/beta knot"/>
    <property type="match status" value="1"/>
</dbReference>
<name>H8X7G9_CANO9</name>
<dbReference type="AlphaFoldDB" id="H8X7G9"/>
<dbReference type="eggNOG" id="KOG3925">
    <property type="taxonomic scope" value="Eukaryota"/>
</dbReference>
<dbReference type="HOGENOM" id="CLU_061859_0_0_1"/>
<feature type="region of interest" description="Disordered" evidence="2">
    <location>
        <begin position="1"/>
        <end position="27"/>
    </location>
</feature>
<evidence type="ECO:0000256" key="2">
    <source>
        <dbReference type="SAM" id="MobiDB-lite"/>
    </source>
</evidence>
<dbReference type="PANTHER" id="PTHR12150:SF13">
    <property type="entry name" value="METHYLTRANSFERASE C9ORF114-RELATED"/>
    <property type="match status" value="1"/>
</dbReference>
<evidence type="ECO:0000313" key="4">
    <source>
        <dbReference type="Proteomes" id="UP000005018"/>
    </source>
</evidence>
<accession>H8X7G9</accession>
<dbReference type="Pfam" id="PF02598">
    <property type="entry name" value="Methyltrn_RNA_3"/>
    <property type="match status" value="1"/>
</dbReference>
<dbReference type="InterPro" id="IPR029026">
    <property type="entry name" value="tRNA_m1G_MTases_N"/>
</dbReference>
<dbReference type="KEGG" id="cot:CORT_0E01660"/>
<dbReference type="InterPro" id="IPR003750">
    <property type="entry name" value="Put_MeTrfase-C9orf114-like"/>
</dbReference>
<proteinExistence type="inferred from homology"/>